<sequence>MPFFKTRDGLSLHYTDTGTGLPLICLPGLTRCGRDFRYLAPHVSDLRLITLDFRGRGQSEYAADFMTYSVLQETEDVIDLLDHLNLAQAAILGTSRGGMVAMTLAALHKTRLSAVILNDVGPEIPTTGLARIMEYVGHRPAAKTFERAAAQLQAAMQDAFPTVPAERWFEEVSTFYQDSNGRLELRYDPKLRDALIAQAAEGPIPDLWPLYNCLAEIPLGVIRGANSDILMQDTFQKMQTTLPHAAAVEIADRGHVPFLDEPEALALIRMTLERI</sequence>
<keyword evidence="2" id="KW-0378">Hydrolase</keyword>
<dbReference type="PANTHER" id="PTHR43194:SF2">
    <property type="entry name" value="PEROXISOMAL MEMBRANE PROTEIN LPX1"/>
    <property type="match status" value="1"/>
</dbReference>
<reference evidence="2 3" key="1">
    <citation type="submission" date="2019-10" db="EMBL/GenBank/DDBJ databases">
        <title>Epibacterium sp. nov., isolated from seawater.</title>
        <authorList>
            <person name="Zhang X."/>
            <person name="Li N."/>
        </authorList>
    </citation>
    <scope>NUCLEOTIDE SEQUENCE [LARGE SCALE GENOMIC DNA]</scope>
    <source>
        <strain evidence="2 3">SM1969</strain>
    </source>
</reference>
<dbReference type="Pfam" id="PF12697">
    <property type="entry name" value="Abhydrolase_6"/>
    <property type="match status" value="1"/>
</dbReference>
<name>A0A844AV29_9RHOB</name>
<comment type="caution">
    <text evidence="2">The sequence shown here is derived from an EMBL/GenBank/DDBJ whole genome shotgun (WGS) entry which is preliminary data.</text>
</comment>
<gene>
    <name evidence="2" type="ORF">GG681_06395</name>
</gene>
<evidence type="ECO:0000313" key="2">
    <source>
        <dbReference type="EMBL" id="MQY42264.1"/>
    </source>
</evidence>
<dbReference type="EMBL" id="WIXK01000003">
    <property type="protein sequence ID" value="MQY42264.1"/>
    <property type="molecule type" value="Genomic_DNA"/>
</dbReference>
<dbReference type="SUPFAM" id="SSF53474">
    <property type="entry name" value="alpha/beta-Hydrolases"/>
    <property type="match status" value="1"/>
</dbReference>
<proteinExistence type="predicted"/>
<dbReference type="Gene3D" id="3.40.50.1820">
    <property type="entry name" value="alpha/beta hydrolase"/>
    <property type="match status" value="1"/>
</dbReference>
<dbReference type="InterPro" id="IPR029058">
    <property type="entry name" value="AB_hydrolase_fold"/>
</dbReference>
<dbReference type="InterPro" id="IPR050228">
    <property type="entry name" value="Carboxylesterase_BioH"/>
</dbReference>
<dbReference type="PANTHER" id="PTHR43194">
    <property type="entry name" value="HYDROLASE ALPHA/BETA FOLD FAMILY"/>
    <property type="match status" value="1"/>
</dbReference>
<dbReference type="AlphaFoldDB" id="A0A844AV29"/>
<accession>A0A844AV29</accession>
<feature type="domain" description="AB hydrolase-1" evidence="1">
    <location>
        <begin position="23"/>
        <end position="266"/>
    </location>
</feature>
<evidence type="ECO:0000313" key="3">
    <source>
        <dbReference type="Proteomes" id="UP000436694"/>
    </source>
</evidence>
<evidence type="ECO:0000259" key="1">
    <source>
        <dbReference type="Pfam" id="PF12697"/>
    </source>
</evidence>
<organism evidence="2 3">
    <name type="scientific">Tritonibacter aquimaris</name>
    <dbReference type="NCBI Taxonomy" id="2663379"/>
    <lineage>
        <taxon>Bacteria</taxon>
        <taxon>Pseudomonadati</taxon>
        <taxon>Pseudomonadota</taxon>
        <taxon>Alphaproteobacteria</taxon>
        <taxon>Rhodobacterales</taxon>
        <taxon>Paracoccaceae</taxon>
        <taxon>Tritonibacter</taxon>
    </lineage>
</organism>
<dbReference type="InterPro" id="IPR000073">
    <property type="entry name" value="AB_hydrolase_1"/>
</dbReference>
<protein>
    <submittedName>
        <fullName evidence="2">Alpha/beta fold hydrolase</fullName>
    </submittedName>
</protein>
<dbReference type="GO" id="GO:0016787">
    <property type="term" value="F:hydrolase activity"/>
    <property type="evidence" value="ECO:0007669"/>
    <property type="project" value="UniProtKB-KW"/>
</dbReference>
<keyword evidence="3" id="KW-1185">Reference proteome</keyword>
<dbReference type="RefSeq" id="WP_153546287.1">
    <property type="nucleotide sequence ID" value="NZ_WIXK01000003.1"/>
</dbReference>
<dbReference type="Proteomes" id="UP000436694">
    <property type="component" value="Unassembled WGS sequence"/>
</dbReference>